<evidence type="ECO:0000256" key="1">
    <source>
        <dbReference type="SAM" id="MobiDB-lite"/>
    </source>
</evidence>
<keyword evidence="3" id="KW-1185">Reference proteome</keyword>
<dbReference type="RefSeq" id="WP_088919909.1">
    <property type="nucleotide sequence ID" value="NZ_CP018632.1"/>
</dbReference>
<accession>A0A2Z2NUF6</accession>
<dbReference type="Proteomes" id="UP000250079">
    <property type="component" value="Chromosome"/>
</dbReference>
<proteinExistence type="predicted"/>
<dbReference type="AlphaFoldDB" id="A0A2Z2NUF6"/>
<dbReference type="EMBL" id="CP018632">
    <property type="protein sequence ID" value="ASJ74939.1"/>
    <property type="molecule type" value="Genomic_DNA"/>
</dbReference>
<dbReference type="KEGG" id="gai:IMCC3135_24360"/>
<sequence>MSQADSEQQLRIWKDLAISKQVLMNEAAQALKLKDDFTADDLRGALDVAIKRAQDADVSIAENRNRASEEIGKMQAEVKTIIKSRTDAESQRDAAITEKEAAEQALIIGRKDNSDALKKAKRAVEDKQKELKAINTALADTPDNIVKKLKTLKKQKLDEATARKNAEDANRKLKKENKQQKEELDTLSELKEQSASLLAAYRELRTWADEVEAKADSSAEDAVPAPKAEAKLLSAIETTTAGADEVEEEREAATA</sequence>
<evidence type="ECO:0008006" key="4">
    <source>
        <dbReference type="Google" id="ProtNLM"/>
    </source>
</evidence>
<dbReference type="OrthoDB" id="6195387at2"/>
<name>A0A2Z2NUF6_9GAMM</name>
<evidence type="ECO:0000313" key="2">
    <source>
        <dbReference type="EMBL" id="ASJ74939.1"/>
    </source>
</evidence>
<protein>
    <recommendedName>
        <fullName evidence="4">Chromosome partition protein Smc</fullName>
    </recommendedName>
</protein>
<evidence type="ECO:0000313" key="3">
    <source>
        <dbReference type="Proteomes" id="UP000250079"/>
    </source>
</evidence>
<reference evidence="2 3" key="1">
    <citation type="submission" date="2016-12" db="EMBL/GenBank/DDBJ databases">
        <authorList>
            <person name="Song W.-J."/>
            <person name="Kurnit D.M."/>
        </authorList>
    </citation>
    <scope>NUCLEOTIDE SEQUENCE [LARGE SCALE GENOMIC DNA]</scope>
    <source>
        <strain evidence="2 3">IMCC3135</strain>
    </source>
</reference>
<organism evidence="2 3">
    <name type="scientific">Granulosicoccus antarcticus IMCC3135</name>
    <dbReference type="NCBI Taxonomy" id="1192854"/>
    <lineage>
        <taxon>Bacteria</taxon>
        <taxon>Pseudomonadati</taxon>
        <taxon>Pseudomonadota</taxon>
        <taxon>Gammaproteobacteria</taxon>
        <taxon>Chromatiales</taxon>
        <taxon>Granulosicoccaceae</taxon>
        <taxon>Granulosicoccus</taxon>
    </lineage>
</organism>
<feature type="region of interest" description="Disordered" evidence="1">
    <location>
        <begin position="158"/>
        <end position="187"/>
    </location>
</feature>
<gene>
    <name evidence="2" type="ORF">IMCC3135_24360</name>
</gene>